<accession>A0A9X1NY44</accession>
<evidence type="ECO:0000313" key="2">
    <source>
        <dbReference type="EMBL" id="MCE7027870.1"/>
    </source>
</evidence>
<evidence type="ECO:0000313" key="3">
    <source>
        <dbReference type="Proteomes" id="UP001139035"/>
    </source>
</evidence>
<name>A0A9X1NY44_9HYPH</name>
<dbReference type="EMBL" id="JAJUWU010000006">
    <property type="protein sequence ID" value="MCE7027870.1"/>
    <property type="molecule type" value="Genomic_DNA"/>
</dbReference>
<keyword evidence="3" id="KW-1185">Reference proteome</keyword>
<comment type="caution">
    <text evidence="2">The sequence shown here is derived from an EMBL/GenBank/DDBJ whole genome shotgun (WGS) entry which is preliminary data.</text>
</comment>
<dbReference type="AlphaFoldDB" id="A0A9X1NY44"/>
<feature type="signal peptide" evidence="1">
    <location>
        <begin position="1"/>
        <end position="19"/>
    </location>
</feature>
<dbReference type="RefSeq" id="WP_233719029.1">
    <property type="nucleotide sequence ID" value="NZ_JAJUWU010000006.1"/>
</dbReference>
<feature type="chain" id="PRO_5040874828" evidence="1">
    <location>
        <begin position="20"/>
        <end position="95"/>
    </location>
</feature>
<keyword evidence="1" id="KW-0732">Signal</keyword>
<protein>
    <submittedName>
        <fullName evidence="2">Uncharacterized protein</fullName>
    </submittedName>
</protein>
<reference evidence="2" key="1">
    <citation type="submission" date="2022-01" db="EMBL/GenBank/DDBJ databases">
        <title>Jiella avicenniae sp. nov., a novel endophytic bacterium isolated from bark of Avicennia marina.</title>
        <authorList>
            <person name="Tuo L."/>
        </authorList>
    </citation>
    <scope>NUCLEOTIDE SEQUENCE</scope>
    <source>
        <strain evidence="2">CBK1P-4</strain>
    </source>
</reference>
<evidence type="ECO:0000256" key="1">
    <source>
        <dbReference type="SAM" id="SignalP"/>
    </source>
</evidence>
<organism evidence="2 3">
    <name type="scientific">Jiella avicenniae</name>
    <dbReference type="NCBI Taxonomy" id="2907202"/>
    <lineage>
        <taxon>Bacteria</taxon>
        <taxon>Pseudomonadati</taxon>
        <taxon>Pseudomonadota</taxon>
        <taxon>Alphaproteobacteria</taxon>
        <taxon>Hyphomicrobiales</taxon>
        <taxon>Aurantimonadaceae</taxon>
        <taxon>Jiella</taxon>
    </lineage>
</organism>
<proteinExistence type="predicted"/>
<gene>
    <name evidence="2" type="ORF">LZD57_07690</name>
</gene>
<dbReference type="Proteomes" id="UP001139035">
    <property type="component" value="Unassembled WGS sequence"/>
</dbReference>
<sequence length="95" mass="9878">MTRPILFGMLAAIAVAAFAVPAGNDQPLIVRVVTIGDRTGPAFYSMIEQGYRFIGSPELFAADQVMAGGFAGTGRAAGSAETSMVTAEVENRPAR</sequence>